<evidence type="ECO:0000313" key="2">
    <source>
        <dbReference type="Proteomes" id="UP000824782"/>
    </source>
</evidence>
<reference evidence="1" key="1">
    <citation type="thesis" date="2020" institute="ProQuest LLC" country="789 East Eisenhower Parkway, Ann Arbor, MI, USA">
        <title>Comparative Genomics and Chromosome Evolution.</title>
        <authorList>
            <person name="Mudd A.B."/>
        </authorList>
    </citation>
    <scope>NUCLEOTIDE SEQUENCE</scope>
    <source>
        <strain evidence="1">237g6f4</strain>
        <tissue evidence="1">Blood</tissue>
    </source>
</reference>
<sequence length="108" mass="11685">MVRGSDVTPVPPPLSSPCSCLCVMYSKVLLVCLLHPPNTQRHRHQLHMNLTCSAVTWLPGAAVSLLNTHTGCRGRGHQNQEAHHYTASHHYTGCQSCTGGVAVPPTHE</sequence>
<proteinExistence type="predicted"/>
<dbReference type="AlphaFoldDB" id="A0AAV6Z4R7"/>
<dbReference type="EMBL" id="WNYA01008947">
    <property type="protein sequence ID" value="KAG8540913.1"/>
    <property type="molecule type" value="Genomic_DNA"/>
</dbReference>
<comment type="caution">
    <text evidence="1">The sequence shown here is derived from an EMBL/GenBank/DDBJ whole genome shotgun (WGS) entry which is preliminary data.</text>
</comment>
<gene>
    <name evidence="1" type="ORF">GDO81_030064</name>
</gene>
<accession>A0AAV6Z4R7</accession>
<dbReference type="Proteomes" id="UP000824782">
    <property type="component" value="Unassembled WGS sequence"/>
</dbReference>
<evidence type="ECO:0000313" key="1">
    <source>
        <dbReference type="EMBL" id="KAG8540913.1"/>
    </source>
</evidence>
<name>A0AAV6Z4R7_ENGPU</name>
<organism evidence="1 2">
    <name type="scientific">Engystomops pustulosus</name>
    <name type="common">Tungara frog</name>
    <name type="synonym">Physalaemus pustulosus</name>
    <dbReference type="NCBI Taxonomy" id="76066"/>
    <lineage>
        <taxon>Eukaryota</taxon>
        <taxon>Metazoa</taxon>
        <taxon>Chordata</taxon>
        <taxon>Craniata</taxon>
        <taxon>Vertebrata</taxon>
        <taxon>Euteleostomi</taxon>
        <taxon>Amphibia</taxon>
        <taxon>Batrachia</taxon>
        <taxon>Anura</taxon>
        <taxon>Neobatrachia</taxon>
        <taxon>Hyloidea</taxon>
        <taxon>Leptodactylidae</taxon>
        <taxon>Leiuperinae</taxon>
        <taxon>Engystomops</taxon>
    </lineage>
</organism>
<protein>
    <submittedName>
        <fullName evidence="1">Uncharacterized protein</fullName>
    </submittedName>
</protein>
<keyword evidence="2" id="KW-1185">Reference proteome</keyword>